<organism evidence="1 2">
    <name type="scientific">Thiohalomonas denitrificans</name>
    <dbReference type="NCBI Taxonomy" id="415747"/>
    <lineage>
        <taxon>Bacteria</taxon>
        <taxon>Pseudomonadati</taxon>
        <taxon>Pseudomonadota</taxon>
        <taxon>Gammaproteobacteria</taxon>
        <taxon>Thiohalomonadales</taxon>
        <taxon>Thiohalomonadaceae</taxon>
        <taxon>Thiohalomonas</taxon>
    </lineage>
</organism>
<accession>A0A1G5Q2T7</accession>
<reference evidence="1 2" key="1">
    <citation type="submission" date="2016-10" db="EMBL/GenBank/DDBJ databases">
        <authorList>
            <person name="de Groot N.N."/>
        </authorList>
    </citation>
    <scope>NUCLEOTIDE SEQUENCE [LARGE SCALE GENOMIC DNA]</scope>
    <source>
        <strain evidence="1 2">HLD2</strain>
    </source>
</reference>
<evidence type="ECO:0000313" key="2">
    <source>
        <dbReference type="Proteomes" id="UP000199648"/>
    </source>
</evidence>
<evidence type="ECO:0000313" key="1">
    <source>
        <dbReference type="EMBL" id="SCZ55701.1"/>
    </source>
</evidence>
<gene>
    <name evidence="1" type="ORF">SAMN03097708_01181</name>
</gene>
<dbReference type="AlphaFoldDB" id="A0A1G5Q2T7"/>
<name>A0A1G5Q2T7_9GAMM</name>
<keyword evidence="2" id="KW-1185">Reference proteome</keyword>
<proteinExistence type="predicted"/>
<dbReference type="EMBL" id="FMWD01000003">
    <property type="protein sequence ID" value="SCZ55701.1"/>
    <property type="molecule type" value="Genomic_DNA"/>
</dbReference>
<dbReference type="Proteomes" id="UP000199648">
    <property type="component" value="Unassembled WGS sequence"/>
</dbReference>
<sequence>MASPWLNRKTSSDPMLSEESLRRQLAYCKARLTDIDNAPHHSRHRQDRDRVIKRIRKFEAVLDRIRQSRLHTRVYRS</sequence>
<protein>
    <submittedName>
        <fullName evidence="1">Uncharacterized protein</fullName>
    </submittedName>
</protein>